<accession>A0AAE1EDJ3</accession>
<name>A0AAE1EDJ3_9GAST</name>
<dbReference type="AlphaFoldDB" id="A0AAE1EDJ3"/>
<evidence type="ECO:0000313" key="1">
    <source>
        <dbReference type="EMBL" id="KAK3802770.1"/>
    </source>
</evidence>
<organism evidence="1 2">
    <name type="scientific">Elysia crispata</name>
    <name type="common">lettuce slug</name>
    <dbReference type="NCBI Taxonomy" id="231223"/>
    <lineage>
        <taxon>Eukaryota</taxon>
        <taxon>Metazoa</taxon>
        <taxon>Spiralia</taxon>
        <taxon>Lophotrochozoa</taxon>
        <taxon>Mollusca</taxon>
        <taxon>Gastropoda</taxon>
        <taxon>Heterobranchia</taxon>
        <taxon>Euthyneura</taxon>
        <taxon>Panpulmonata</taxon>
        <taxon>Sacoglossa</taxon>
        <taxon>Placobranchoidea</taxon>
        <taxon>Plakobranchidae</taxon>
        <taxon>Elysia</taxon>
    </lineage>
</organism>
<dbReference type="Proteomes" id="UP001283361">
    <property type="component" value="Unassembled WGS sequence"/>
</dbReference>
<comment type="caution">
    <text evidence="1">The sequence shown here is derived from an EMBL/GenBank/DDBJ whole genome shotgun (WGS) entry which is preliminary data.</text>
</comment>
<dbReference type="EMBL" id="JAWDGP010000216">
    <property type="protein sequence ID" value="KAK3802770.1"/>
    <property type="molecule type" value="Genomic_DNA"/>
</dbReference>
<evidence type="ECO:0000313" key="2">
    <source>
        <dbReference type="Proteomes" id="UP001283361"/>
    </source>
</evidence>
<keyword evidence="2" id="KW-1185">Reference proteome</keyword>
<proteinExistence type="predicted"/>
<gene>
    <name evidence="1" type="ORF">RRG08_012285</name>
</gene>
<sequence length="109" mass="12072">MAGEFAHALSLHHYLGENLPSHTHTTERQPFLPTGACAPFKPSRLFSSSGEQAPDLDPGFQTQSKTLEFLPLIYRCVSRFHFRLKPDAGDYVMADTAEMVFGAVLLVCC</sequence>
<reference evidence="1" key="1">
    <citation type="journal article" date="2023" name="G3 (Bethesda)">
        <title>A reference genome for the long-term kleptoplast-retaining sea slug Elysia crispata morphotype clarki.</title>
        <authorList>
            <person name="Eastman K.E."/>
            <person name="Pendleton A.L."/>
            <person name="Shaikh M.A."/>
            <person name="Suttiyut T."/>
            <person name="Ogas R."/>
            <person name="Tomko P."/>
            <person name="Gavelis G."/>
            <person name="Widhalm J.R."/>
            <person name="Wisecaver J.H."/>
        </authorList>
    </citation>
    <scope>NUCLEOTIDE SEQUENCE</scope>
    <source>
        <strain evidence="1">ECLA1</strain>
    </source>
</reference>
<protein>
    <submittedName>
        <fullName evidence="1">Uncharacterized protein</fullName>
    </submittedName>
</protein>